<sequence>MREICEKSNKILLNKLDWERCLTVTAELSYQKDRHEYSFRQNELEEVKTRSSQDDIPELRCALLGSPTNNYECEICKRTFDICTDYLDHQFEHNGTFVFRCDKCPKVFDTREKIVEHDRKHKKPCSLCGKMILKSSMKLHLIQHTDKHRCAQCLNRFNSRASLQQHIITVHTDIKDHVCSTCGKKFSSKTSMRVHMKSHSNERLYKCKLCSYAGRTASAVYVHMSTHENDFCICEVCSKSFKSMRNLNDHLRRVHSETRKHECNYCGKKFIDKYILSIHIRRHTGARPYKCTVCEKTFIRSDGLKEHMVTHGERIPNECGKCGKKFTSKKGMARHHCNFCTIVLVRRVYLDTYSLKNVNEKLNQKKCAS</sequence>
<feature type="domain" description="C2H2-type" evidence="8">
    <location>
        <begin position="261"/>
        <end position="288"/>
    </location>
</feature>
<feature type="domain" description="C2H2-type" evidence="8">
    <location>
        <begin position="99"/>
        <end position="121"/>
    </location>
</feature>
<feature type="domain" description="C2H2-type" evidence="8">
    <location>
        <begin position="232"/>
        <end position="260"/>
    </location>
</feature>
<dbReference type="Pfam" id="PF00096">
    <property type="entry name" value="zf-C2H2"/>
    <property type="match status" value="2"/>
</dbReference>
<dbReference type="PROSITE" id="PS00028">
    <property type="entry name" value="ZINC_FINGER_C2H2_1"/>
    <property type="match status" value="7"/>
</dbReference>
<dbReference type="SUPFAM" id="SSF57667">
    <property type="entry name" value="beta-beta-alpha zinc fingers"/>
    <property type="match status" value="5"/>
</dbReference>
<keyword evidence="6" id="KW-0539">Nucleus</keyword>
<dbReference type="GO" id="GO:0003677">
    <property type="term" value="F:DNA binding"/>
    <property type="evidence" value="ECO:0007669"/>
    <property type="project" value="UniProtKB-KW"/>
</dbReference>
<comment type="subcellular location">
    <subcellularLocation>
        <location evidence="1">Nucleus</location>
    </subcellularLocation>
</comment>
<evidence type="ECO:0000313" key="9">
    <source>
        <dbReference type="EMBL" id="KAK9738162.1"/>
    </source>
</evidence>
<dbReference type="Gene3D" id="3.30.160.60">
    <property type="entry name" value="Classic Zinc Finger"/>
    <property type="match status" value="6"/>
</dbReference>
<reference evidence="9 10" key="1">
    <citation type="journal article" date="2024" name="BMC Genomics">
        <title>De novo assembly and annotation of Popillia japonica's genome with initial clues to its potential as an invasive pest.</title>
        <authorList>
            <person name="Cucini C."/>
            <person name="Boschi S."/>
            <person name="Funari R."/>
            <person name="Cardaioli E."/>
            <person name="Iannotti N."/>
            <person name="Marturano G."/>
            <person name="Paoli F."/>
            <person name="Bruttini M."/>
            <person name="Carapelli A."/>
            <person name="Frati F."/>
            <person name="Nardi F."/>
        </authorList>
    </citation>
    <scope>NUCLEOTIDE SEQUENCE [LARGE SCALE GENOMIC DNA]</scope>
    <source>
        <strain evidence="9">DMR45628</strain>
    </source>
</reference>
<keyword evidence="10" id="KW-1185">Reference proteome</keyword>
<evidence type="ECO:0000256" key="5">
    <source>
        <dbReference type="ARBA" id="ARBA00022833"/>
    </source>
</evidence>
<evidence type="ECO:0000256" key="1">
    <source>
        <dbReference type="ARBA" id="ARBA00004123"/>
    </source>
</evidence>
<dbReference type="Proteomes" id="UP001458880">
    <property type="component" value="Unassembled WGS sequence"/>
</dbReference>
<dbReference type="PROSITE" id="PS50157">
    <property type="entry name" value="ZINC_FINGER_C2H2_2"/>
    <property type="match status" value="7"/>
</dbReference>
<keyword evidence="5" id="KW-0862">Zinc</keyword>
<evidence type="ECO:0000259" key="8">
    <source>
        <dbReference type="PROSITE" id="PS50157"/>
    </source>
</evidence>
<dbReference type="EMBL" id="JASPKY010000089">
    <property type="protein sequence ID" value="KAK9738162.1"/>
    <property type="molecule type" value="Genomic_DNA"/>
</dbReference>
<evidence type="ECO:0000313" key="10">
    <source>
        <dbReference type="Proteomes" id="UP001458880"/>
    </source>
</evidence>
<evidence type="ECO:0000256" key="2">
    <source>
        <dbReference type="ARBA" id="ARBA00022723"/>
    </source>
</evidence>
<keyword evidence="4 7" id="KW-0863">Zinc-finger</keyword>
<dbReference type="InterPro" id="IPR050331">
    <property type="entry name" value="Zinc_finger"/>
</dbReference>
<evidence type="ECO:0000256" key="6">
    <source>
        <dbReference type="ARBA" id="ARBA00023242"/>
    </source>
</evidence>
<feature type="domain" description="C2H2-type" evidence="8">
    <location>
        <begin position="148"/>
        <end position="176"/>
    </location>
</feature>
<dbReference type="GO" id="GO:0005634">
    <property type="term" value="C:nucleus"/>
    <property type="evidence" value="ECO:0007669"/>
    <property type="project" value="UniProtKB-SubCell"/>
</dbReference>
<gene>
    <name evidence="9" type="ORF">QE152_g10070</name>
</gene>
<dbReference type="SMART" id="SM00355">
    <property type="entry name" value="ZnF_C2H2"/>
    <property type="match status" value="10"/>
</dbReference>
<dbReference type="GO" id="GO:0010468">
    <property type="term" value="P:regulation of gene expression"/>
    <property type="evidence" value="ECO:0007669"/>
    <property type="project" value="TreeGrafter"/>
</dbReference>
<dbReference type="GO" id="GO:0048598">
    <property type="term" value="P:embryonic morphogenesis"/>
    <property type="evidence" value="ECO:0007669"/>
    <property type="project" value="UniProtKB-ARBA"/>
</dbReference>
<dbReference type="Pfam" id="PF13912">
    <property type="entry name" value="zf-C2H2_6"/>
    <property type="match status" value="2"/>
</dbReference>
<keyword evidence="2" id="KW-0479">Metal-binding</keyword>
<organism evidence="9 10">
    <name type="scientific">Popillia japonica</name>
    <name type="common">Japanese beetle</name>
    <dbReference type="NCBI Taxonomy" id="7064"/>
    <lineage>
        <taxon>Eukaryota</taxon>
        <taxon>Metazoa</taxon>
        <taxon>Ecdysozoa</taxon>
        <taxon>Arthropoda</taxon>
        <taxon>Hexapoda</taxon>
        <taxon>Insecta</taxon>
        <taxon>Pterygota</taxon>
        <taxon>Neoptera</taxon>
        <taxon>Endopterygota</taxon>
        <taxon>Coleoptera</taxon>
        <taxon>Polyphaga</taxon>
        <taxon>Scarabaeiformia</taxon>
        <taxon>Scarabaeidae</taxon>
        <taxon>Rutelinae</taxon>
        <taxon>Popillia</taxon>
    </lineage>
</organism>
<comment type="caution">
    <text evidence="9">The sequence shown here is derived from an EMBL/GenBank/DDBJ whole genome shotgun (WGS) entry which is preliminary data.</text>
</comment>
<dbReference type="AlphaFoldDB" id="A0AAW1LXH4"/>
<feature type="domain" description="C2H2-type" evidence="8">
    <location>
        <begin position="289"/>
        <end position="316"/>
    </location>
</feature>
<keyword evidence="3" id="KW-0677">Repeat</keyword>
<evidence type="ECO:0000256" key="3">
    <source>
        <dbReference type="ARBA" id="ARBA00022737"/>
    </source>
</evidence>
<evidence type="ECO:0000256" key="7">
    <source>
        <dbReference type="PROSITE-ProRule" id="PRU00042"/>
    </source>
</evidence>
<evidence type="ECO:0000256" key="4">
    <source>
        <dbReference type="ARBA" id="ARBA00022771"/>
    </source>
</evidence>
<protein>
    <submittedName>
        <fullName evidence="9">Zinc finger, C2H2 type</fullName>
    </submittedName>
</protein>
<accession>A0AAW1LXH4</accession>
<dbReference type="GO" id="GO:0008270">
    <property type="term" value="F:zinc ion binding"/>
    <property type="evidence" value="ECO:0007669"/>
    <property type="project" value="UniProtKB-KW"/>
</dbReference>
<dbReference type="PANTHER" id="PTHR16515:SF66">
    <property type="entry name" value="C2H2-TYPE DOMAIN-CONTAINING PROTEIN"/>
    <property type="match status" value="1"/>
</dbReference>
<dbReference type="FunFam" id="3.30.160.60:FF:000100">
    <property type="entry name" value="Zinc finger 45-like"/>
    <property type="match status" value="1"/>
</dbReference>
<name>A0AAW1LXH4_POPJA</name>
<dbReference type="InterPro" id="IPR036236">
    <property type="entry name" value="Znf_C2H2_sf"/>
</dbReference>
<dbReference type="InterPro" id="IPR013087">
    <property type="entry name" value="Znf_C2H2_type"/>
</dbReference>
<dbReference type="FunFam" id="3.30.160.60:FF:000624">
    <property type="entry name" value="zinc finger protein 697"/>
    <property type="match status" value="1"/>
</dbReference>
<feature type="domain" description="C2H2-type" evidence="8">
    <location>
        <begin position="177"/>
        <end position="204"/>
    </location>
</feature>
<feature type="domain" description="C2H2-type" evidence="8">
    <location>
        <begin position="71"/>
        <end position="95"/>
    </location>
</feature>
<dbReference type="PANTHER" id="PTHR16515">
    <property type="entry name" value="PR DOMAIN ZINC FINGER PROTEIN"/>
    <property type="match status" value="1"/>
</dbReference>
<proteinExistence type="predicted"/>